<proteinExistence type="predicted"/>
<accession>A0A835RZN7</accession>
<dbReference type="PANTHER" id="PTHR37237:SF1">
    <property type="entry name" value="OS02G0567000 PROTEIN"/>
    <property type="match status" value="1"/>
</dbReference>
<evidence type="ECO:0000313" key="1">
    <source>
        <dbReference type="EMBL" id="KAG0497610.1"/>
    </source>
</evidence>
<evidence type="ECO:0000313" key="2">
    <source>
        <dbReference type="Proteomes" id="UP000636800"/>
    </source>
</evidence>
<comment type="caution">
    <text evidence="1">The sequence shown here is derived from an EMBL/GenBank/DDBJ whole genome shotgun (WGS) entry which is preliminary data.</text>
</comment>
<dbReference type="PANTHER" id="PTHR37237">
    <property type="entry name" value="OS02G0567000 PROTEIN"/>
    <property type="match status" value="1"/>
</dbReference>
<reference evidence="1 2" key="1">
    <citation type="journal article" date="2020" name="Nat. Food">
        <title>A phased Vanilla planifolia genome enables genetic improvement of flavour and production.</title>
        <authorList>
            <person name="Hasing T."/>
            <person name="Tang H."/>
            <person name="Brym M."/>
            <person name="Khazi F."/>
            <person name="Huang T."/>
            <person name="Chambers A.H."/>
        </authorList>
    </citation>
    <scope>NUCLEOTIDE SEQUENCE [LARGE SCALE GENOMIC DNA]</scope>
    <source>
        <tissue evidence="1">Leaf</tissue>
    </source>
</reference>
<name>A0A835RZN7_VANPL</name>
<dbReference type="Proteomes" id="UP000636800">
    <property type="component" value="Chromosome 1"/>
</dbReference>
<gene>
    <name evidence="1" type="ORF">HPP92_002301</name>
</gene>
<organism evidence="1 2">
    <name type="scientific">Vanilla planifolia</name>
    <name type="common">Vanilla</name>
    <dbReference type="NCBI Taxonomy" id="51239"/>
    <lineage>
        <taxon>Eukaryota</taxon>
        <taxon>Viridiplantae</taxon>
        <taxon>Streptophyta</taxon>
        <taxon>Embryophyta</taxon>
        <taxon>Tracheophyta</taxon>
        <taxon>Spermatophyta</taxon>
        <taxon>Magnoliopsida</taxon>
        <taxon>Liliopsida</taxon>
        <taxon>Asparagales</taxon>
        <taxon>Orchidaceae</taxon>
        <taxon>Vanilloideae</taxon>
        <taxon>Vanilleae</taxon>
        <taxon>Vanilla</taxon>
    </lineage>
</organism>
<dbReference type="OrthoDB" id="779738at2759"/>
<dbReference type="AlphaFoldDB" id="A0A835RZN7"/>
<protein>
    <submittedName>
        <fullName evidence="1">Uncharacterized protein</fullName>
    </submittedName>
</protein>
<keyword evidence="2" id="KW-1185">Reference proteome</keyword>
<sequence>MFFGKERRDGWQNEMRGIGGPLLCIGDLLSDIGEDHSSDGRPRLSPPFSAATASSSDAISPIVLPQIFQENYDFLIDSLAGTDHSWTASTLMLCAALEKADKLVAYTNSHADLLLEKIELLDGILKRGDAAVTKAMEFCKLPTDLLYCSQHGLF</sequence>
<dbReference type="EMBL" id="JADCNL010000001">
    <property type="protein sequence ID" value="KAG0497610.1"/>
    <property type="molecule type" value="Genomic_DNA"/>
</dbReference>